<name>A0ABT8L466_9BACT</name>
<comment type="caution">
    <text evidence="2">The sequence shown here is derived from an EMBL/GenBank/DDBJ whole genome shotgun (WGS) entry which is preliminary data.</text>
</comment>
<gene>
    <name evidence="2" type="ORF">QQ020_06020</name>
</gene>
<dbReference type="EMBL" id="JAUJEB010000001">
    <property type="protein sequence ID" value="MDN5211595.1"/>
    <property type="molecule type" value="Genomic_DNA"/>
</dbReference>
<feature type="transmembrane region" description="Helical" evidence="1">
    <location>
        <begin position="140"/>
        <end position="159"/>
    </location>
</feature>
<proteinExistence type="predicted"/>
<dbReference type="Proteomes" id="UP001172083">
    <property type="component" value="Unassembled WGS sequence"/>
</dbReference>
<evidence type="ECO:0008006" key="4">
    <source>
        <dbReference type="Google" id="ProtNLM"/>
    </source>
</evidence>
<feature type="transmembrane region" description="Helical" evidence="1">
    <location>
        <begin position="266"/>
        <end position="284"/>
    </location>
</feature>
<reference evidence="2" key="1">
    <citation type="submission" date="2023-06" db="EMBL/GenBank/DDBJ databases">
        <title>Genomic of Agaribacillus aureum.</title>
        <authorList>
            <person name="Wang G."/>
        </authorList>
    </citation>
    <scope>NUCLEOTIDE SEQUENCE</scope>
    <source>
        <strain evidence="2">BMA12</strain>
    </source>
</reference>
<feature type="transmembrane region" description="Helical" evidence="1">
    <location>
        <begin position="348"/>
        <end position="365"/>
    </location>
</feature>
<feature type="transmembrane region" description="Helical" evidence="1">
    <location>
        <begin position="319"/>
        <end position="336"/>
    </location>
</feature>
<feature type="transmembrane region" description="Helical" evidence="1">
    <location>
        <begin position="237"/>
        <end position="254"/>
    </location>
</feature>
<keyword evidence="1" id="KW-0472">Membrane</keyword>
<keyword evidence="1" id="KW-1133">Transmembrane helix</keyword>
<feature type="transmembrane region" description="Helical" evidence="1">
    <location>
        <begin position="290"/>
        <end position="307"/>
    </location>
</feature>
<feature type="transmembrane region" description="Helical" evidence="1">
    <location>
        <begin position="84"/>
        <end position="103"/>
    </location>
</feature>
<keyword evidence="3" id="KW-1185">Reference proteome</keyword>
<evidence type="ECO:0000313" key="2">
    <source>
        <dbReference type="EMBL" id="MDN5211595.1"/>
    </source>
</evidence>
<evidence type="ECO:0000256" key="1">
    <source>
        <dbReference type="SAM" id="Phobius"/>
    </source>
</evidence>
<organism evidence="2 3">
    <name type="scientific">Agaribacillus aureus</name>
    <dbReference type="NCBI Taxonomy" id="3051825"/>
    <lineage>
        <taxon>Bacteria</taxon>
        <taxon>Pseudomonadati</taxon>
        <taxon>Bacteroidota</taxon>
        <taxon>Cytophagia</taxon>
        <taxon>Cytophagales</taxon>
        <taxon>Splendidivirgaceae</taxon>
        <taxon>Agaribacillus</taxon>
    </lineage>
</organism>
<dbReference type="RefSeq" id="WP_346756925.1">
    <property type="nucleotide sequence ID" value="NZ_JAUJEB010000001.1"/>
</dbReference>
<protein>
    <recommendedName>
        <fullName evidence="4">DUF2157 domain-containing protein</fullName>
    </recommendedName>
</protein>
<keyword evidence="1" id="KW-0812">Transmembrane</keyword>
<feature type="transmembrane region" description="Helical" evidence="1">
    <location>
        <begin position="210"/>
        <end position="231"/>
    </location>
</feature>
<sequence>MGQLNKKHLSKIENYLDRQGLSFQPLRDEMMDHLIEDLENHMAQGNSFDEAWHLIMGKIPDNHFITLQKETVEIINKRFNLSRGFTYVSLILLFTAAIFKQLHFPFSGILLLTSFGAIAASLITGTLSGFLLHKEKEGKWMILGVISGAILFLISYGFQILKLPGFEELRLISIILLILFFPGLTIYFGAKKRSEENILIYLHKKHSPGIERYLVFLLFVATTLRIASIAFNFLPDISHFFLVLVIFGAYLQYFALNWHYPNNKNWWLLAGLVAGFLCFIVASVVSSMEVRVIFALLFFLITGLIVLKRSNEISHKIALISLVTFISTVLITWRLTGLHFIDPSFYPTIFNIPILVVLLSGLIFFRKQSLVKMYMLLVITQYCFFLM</sequence>
<feature type="transmembrane region" description="Helical" evidence="1">
    <location>
        <begin position="171"/>
        <end position="190"/>
    </location>
</feature>
<evidence type="ECO:0000313" key="3">
    <source>
        <dbReference type="Proteomes" id="UP001172083"/>
    </source>
</evidence>
<feature type="transmembrane region" description="Helical" evidence="1">
    <location>
        <begin position="109"/>
        <end position="133"/>
    </location>
</feature>
<accession>A0ABT8L466</accession>